<proteinExistence type="predicted"/>
<evidence type="ECO:0000313" key="2">
    <source>
        <dbReference type="Proteomes" id="UP000494122"/>
    </source>
</evidence>
<evidence type="ECO:0000313" key="1">
    <source>
        <dbReference type="EMBL" id="CAB3835995.1"/>
    </source>
</evidence>
<dbReference type="EMBL" id="CADILE010000002">
    <property type="protein sequence ID" value="CAB3835995.1"/>
    <property type="molecule type" value="Genomic_DNA"/>
</dbReference>
<sequence>MNPTVIKWLSSVGFGLVIGRAAYGVINSLLQMAFGLDQPGAPLDPVALDRMLITASVLCLVVAVVAAAALLRVADNRRRIAWGCLVLGVTLMLTLLAALPGMDLGGHAAGSAEARDAKTALFFWLLIFGLPYLGGGLALTIGGAVMLRRFRAPANRGPSA</sequence>
<dbReference type="RefSeq" id="WP_100507837.1">
    <property type="nucleotide sequence ID" value="NZ_CADILE010000002.1"/>
</dbReference>
<dbReference type="Proteomes" id="UP000494122">
    <property type="component" value="Unassembled WGS sequence"/>
</dbReference>
<reference evidence="1 2" key="1">
    <citation type="submission" date="2020-04" db="EMBL/GenBank/DDBJ databases">
        <authorList>
            <person name="De Canck E."/>
        </authorList>
    </citation>
    <scope>NUCLEOTIDE SEQUENCE [LARGE SCALE GENOMIC DNA]</scope>
    <source>
        <strain evidence="1 2">LMG 3328</strain>
    </source>
</reference>
<gene>
    <name evidence="1" type="ORF">LMG3328_01012</name>
</gene>
<accession>A0A2M9H0Z3</accession>
<dbReference type="AlphaFoldDB" id="A0A2M9H0Z3"/>
<protein>
    <submittedName>
        <fullName evidence="1">Uncharacterized protein</fullName>
    </submittedName>
</protein>
<organism evidence="1 2">
    <name type="scientific">Achromobacter ruhlandii</name>
    <dbReference type="NCBI Taxonomy" id="72557"/>
    <lineage>
        <taxon>Bacteria</taxon>
        <taxon>Pseudomonadati</taxon>
        <taxon>Pseudomonadota</taxon>
        <taxon>Betaproteobacteria</taxon>
        <taxon>Burkholderiales</taxon>
        <taxon>Alcaligenaceae</taxon>
        <taxon>Achromobacter</taxon>
    </lineage>
</organism>
<name>A0A2M9H0Z3_9BURK</name>